<dbReference type="Proteomes" id="UP000298663">
    <property type="component" value="Unassembled WGS sequence"/>
</dbReference>
<protein>
    <submittedName>
        <fullName evidence="2">Uncharacterized protein</fullName>
    </submittedName>
</protein>
<organism evidence="2 3">
    <name type="scientific">Steinernema carpocapsae</name>
    <name type="common">Entomopathogenic nematode</name>
    <dbReference type="NCBI Taxonomy" id="34508"/>
    <lineage>
        <taxon>Eukaryota</taxon>
        <taxon>Metazoa</taxon>
        <taxon>Ecdysozoa</taxon>
        <taxon>Nematoda</taxon>
        <taxon>Chromadorea</taxon>
        <taxon>Rhabditida</taxon>
        <taxon>Tylenchina</taxon>
        <taxon>Panagrolaimomorpha</taxon>
        <taxon>Strongyloidoidea</taxon>
        <taxon>Steinernematidae</taxon>
        <taxon>Steinernema</taxon>
    </lineage>
</organism>
<feature type="chain" id="PRO_5020566191" evidence="1">
    <location>
        <begin position="17"/>
        <end position="510"/>
    </location>
</feature>
<dbReference type="STRING" id="34508.A0A4U5MTR4"/>
<gene>
    <name evidence="2" type="ORF">L596_020502</name>
</gene>
<dbReference type="OrthoDB" id="5871652at2759"/>
<keyword evidence="1" id="KW-0732">Signal</keyword>
<reference evidence="2 3" key="1">
    <citation type="journal article" date="2015" name="Genome Biol.">
        <title>Comparative genomics of Steinernema reveals deeply conserved gene regulatory networks.</title>
        <authorList>
            <person name="Dillman A.R."/>
            <person name="Macchietto M."/>
            <person name="Porter C.F."/>
            <person name="Rogers A."/>
            <person name="Williams B."/>
            <person name="Antoshechkin I."/>
            <person name="Lee M.M."/>
            <person name="Goodwin Z."/>
            <person name="Lu X."/>
            <person name="Lewis E.E."/>
            <person name="Goodrich-Blair H."/>
            <person name="Stock S.P."/>
            <person name="Adams B.J."/>
            <person name="Sternberg P.W."/>
            <person name="Mortazavi A."/>
        </authorList>
    </citation>
    <scope>NUCLEOTIDE SEQUENCE [LARGE SCALE GENOMIC DNA]</scope>
    <source>
        <strain evidence="2 3">ALL</strain>
    </source>
</reference>
<evidence type="ECO:0000256" key="1">
    <source>
        <dbReference type="SAM" id="SignalP"/>
    </source>
</evidence>
<comment type="caution">
    <text evidence="2">The sequence shown here is derived from an EMBL/GenBank/DDBJ whole genome shotgun (WGS) entry which is preliminary data.</text>
</comment>
<sequence length="510" mass="58288">MVLLLFLILLAREVTSQVNEDFVGGITVLNKAAQDLTRRFPSWRPHREDCEKWNEWQNATCWWPSQNWEELPEACTVVLTSKKWPTYFQKLVEAKAKEKYDMIQAEYKARGSPPRCGFCSQSFKCRVRNTTDDSFFCPKKQVLNMPSECNDSAPCLISREKGGCPPPFFLNNNRIQRIRGFIERKDHQQVMKELLAAQAPPREDRKGFESSDPLPWEVRTRVKRHPMVNDNSAFDKIQFDLWGNPLSGVFAPRPVSELFGQDEIRMMPRPVPVMPMAPSSKSQRGHGLPMRPMRRLPRPVFGAPMSPQGPMGPLTPQGPQMPAFAPPPFVMNDHATIQMLKRRFGPFGPQILPFGPTRGFFPYFPPPPMPRVRPPPRGIRRPFTRNLQFIHELVHGTTCVSQMNVCLCCCGRYVPNVVNGTCEDITKLLPGIEGVVDDLVEKAKTEEEFKKSENSSEEANEKSKLVEEIKVTVPFEQTGNDDMMMPQLKQMKLKLKPTAKVTKMSEEFKL</sequence>
<accession>A0A4U5MTR4</accession>
<dbReference type="EMBL" id="AZBU02000006">
    <property type="protein sequence ID" value="TKR73161.1"/>
    <property type="molecule type" value="Genomic_DNA"/>
</dbReference>
<proteinExistence type="predicted"/>
<evidence type="ECO:0000313" key="2">
    <source>
        <dbReference type="EMBL" id="TKR73161.1"/>
    </source>
</evidence>
<reference evidence="2 3" key="2">
    <citation type="journal article" date="2019" name="G3 (Bethesda)">
        <title>Hybrid Assembly of the Genome of the Entomopathogenic Nematode Steinernema carpocapsae Identifies the X-Chromosome.</title>
        <authorList>
            <person name="Serra L."/>
            <person name="Macchietto M."/>
            <person name="Macias-Munoz A."/>
            <person name="McGill C.J."/>
            <person name="Rodriguez I.M."/>
            <person name="Rodriguez B."/>
            <person name="Murad R."/>
            <person name="Mortazavi A."/>
        </authorList>
    </citation>
    <scope>NUCLEOTIDE SEQUENCE [LARGE SCALE GENOMIC DNA]</scope>
    <source>
        <strain evidence="2 3">ALL</strain>
    </source>
</reference>
<dbReference type="AlphaFoldDB" id="A0A4U5MTR4"/>
<keyword evidence="3" id="KW-1185">Reference proteome</keyword>
<evidence type="ECO:0000313" key="3">
    <source>
        <dbReference type="Proteomes" id="UP000298663"/>
    </source>
</evidence>
<feature type="signal peptide" evidence="1">
    <location>
        <begin position="1"/>
        <end position="16"/>
    </location>
</feature>
<name>A0A4U5MTR4_STECR</name>